<dbReference type="GO" id="GO:0005634">
    <property type="term" value="C:nucleus"/>
    <property type="evidence" value="ECO:0007669"/>
    <property type="project" value="TreeGrafter"/>
</dbReference>
<feature type="domain" description="Helicase ATP-binding" evidence="5">
    <location>
        <begin position="304"/>
        <end position="475"/>
    </location>
</feature>
<evidence type="ECO:0000313" key="7">
    <source>
        <dbReference type="Proteomes" id="UP001302676"/>
    </source>
</evidence>
<reference evidence="6" key="2">
    <citation type="submission" date="2023-05" db="EMBL/GenBank/DDBJ databases">
        <authorList>
            <consortium name="Lawrence Berkeley National Laboratory"/>
            <person name="Steindorff A."/>
            <person name="Hensen N."/>
            <person name="Bonometti L."/>
            <person name="Westerberg I."/>
            <person name="Brannstrom I.O."/>
            <person name="Guillou S."/>
            <person name="Cros-Aarteil S."/>
            <person name="Calhoun S."/>
            <person name="Haridas S."/>
            <person name="Kuo A."/>
            <person name="Mondo S."/>
            <person name="Pangilinan J."/>
            <person name="Riley R."/>
            <person name="Labutti K."/>
            <person name="Andreopoulos B."/>
            <person name="Lipzen A."/>
            <person name="Chen C."/>
            <person name="Yanf M."/>
            <person name="Daum C."/>
            <person name="Ng V."/>
            <person name="Clum A."/>
            <person name="Ohm R."/>
            <person name="Martin F."/>
            <person name="Silar P."/>
            <person name="Natvig D."/>
            <person name="Lalanne C."/>
            <person name="Gautier V."/>
            <person name="Ament-Velasquez S.L."/>
            <person name="Kruys A."/>
            <person name="Hutchinson M.I."/>
            <person name="Powell A.J."/>
            <person name="Barry K."/>
            <person name="Miller A.N."/>
            <person name="Grigoriev I.V."/>
            <person name="Debuchy R."/>
            <person name="Gladieux P."/>
            <person name="Thoren M.H."/>
            <person name="Johannesson H."/>
        </authorList>
    </citation>
    <scope>NUCLEOTIDE SEQUENCE</scope>
    <source>
        <strain evidence="6">CBS 141.50</strain>
    </source>
</reference>
<dbReference type="PANTHER" id="PTHR45626:SF22">
    <property type="entry name" value="DNA REPAIR PROTEIN RAD5"/>
    <property type="match status" value="1"/>
</dbReference>
<gene>
    <name evidence="6" type="ORF">C8A04DRAFT_13042</name>
</gene>
<dbReference type="EMBL" id="MU853594">
    <property type="protein sequence ID" value="KAK4142686.1"/>
    <property type="molecule type" value="Genomic_DNA"/>
</dbReference>
<dbReference type="GO" id="GO:0016787">
    <property type="term" value="F:hydrolase activity"/>
    <property type="evidence" value="ECO:0007669"/>
    <property type="project" value="UniProtKB-KW"/>
</dbReference>
<proteinExistence type="predicted"/>
<evidence type="ECO:0000256" key="2">
    <source>
        <dbReference type="ARBA" id="ARBA00022801"/>
    </source>
</evidence>
<comment type="caution">
    <text evidence="6">The sequence shown here is derived from an EMBL/GenBank/DDBJ whole genome shotgun (WGS) entry which is preliminary data.</text>
</comment>
<dbReference type="Gene3D" id="3.40.50.10810">
    <property type="entry name" value="Tandem AAA-ATPase domain"/>
    <property type="match status" value="1"/>
</dbReference>
<dbReference type="GO" id="GO:0005524">
    <property type="term" value="F:ATP binding"/>
    <property type="evidence" value="ECO:0007669"/>
    <property type="project" value="UniProtKB-KW"/>
</dbReference>
<dbReference type="CDD" id="cd18008">
    <property type="entry name" value="DEXDc_SHPRH-like"/>
    <property type="match status" value="1"/>
</dbReference>
<evidence type="ECO:0000256" key="1">
    <source>
        <dbReference type="ARBA" id="ARBA00022741"/>
    </source>
</evidence>
<dbReference type="RefSeq" id="XP_062636057.1">
    <property type="nucleotide sequence ID" value="XM_062777561.1"/>
</dbReference>
<organism evidence="6 7">
    <name type="scientific">Dichotomopilus funicola</name>
    <dbReference type="NCBI Taxonomy" id="1934379"/>
    <lineage>
        <taxon>Eukaryota</taxon>
        <taxon>Fungi</taxon>
        <taxon>Dikarya</taxon>
        <taxon>Ascomycota</taxon>
        <taxon>Pezizomycotina</taxon>
        <taxon>Sordariomycetes</taxon>
        <taxon>Sordariomycetidae</taxon>
        <taxon>Sordariales</taxon>
        <taxon>Chaetomiaceae</taxon>
        <taxon>Dichotomopilus</taxon>
    </lineage>
</organism>
<feature type="region of interest" description="Disordered" evidence="4">
    <location>
        <begin position="1"/>
        <end position="38"/>
    </location>
</feature>
<dbReference type="InterPro" id="IPR050628">
    <property type="entry name" value="SNF2_RAD54_helicase_TF"/>
</dbReference>
<dbReference type="InterPro" id="IPR038718">
    <property type="entry name" value="SNF2-like_sf"/>
</dbReference>
<keyword evidence="1" id="KW-0547">Nucleotide-binding</keyword>
<evidence type="ECO:0000256" key="3">
    <source>
        <dbReference type="ARBA" id="ARBA00022840"/>
    </source>
</evidence>
<dbReference type="Pfam" id="PF00176">
    <property type="entry name" value="SNF2-rel_dom"/>
    <property type="match status" value="1"/>
</dbReference>
<protein>
    <submittedName>
        <fullName evidence="6">SWI/SNF-related matrix-associated actin-dependent regulator of chromatin subfamily A member 3-like 1</fullName>
    </submittedName>
</protein>
<dbReference type="InterPro" id="IPR000330">
    <property type="entry name" value="SNF2_N"/>
</dbReference>
<dbReference type="GeneID" id="87814174"/>
<dbReference type="SMART" id="SM00487">
    <property type="entry name" value="DEXDc"/>
    <property type="match status" value="1"/>
</dbReference>
<keyword evidence="7" id="KW-1185">Reference proteome</keyword>
<keyword evidence="3" id="KW-0067">ATP-binding</keyword>
<dbReference type="GO" id="GO:0006281">
    <property type="term" value="P:DNA repair"/>
    <property type="evidence" value="ECO:0007669"/>
    <property type="project" value="TreeGrafter"/>
</dbReference>
<name>A0AAN6ZMI5_9PEZI</name>
<evidence type="ECO:0000313" key="6">
    <source>
        <dbReference type="EMBL" id="KAK4142686.1"/>
    </source>
</evidence>
<dbReference type="InterPro" id="IPR014001">
    <property type="entry name" value="Helicase_ATP-bd"/>
</dbReference>
<evidence type="ECO:0000259" key="5">
    <source>
        <dbReference type="PROSITE" id="PS51192"/>
    </source>
</evidence>
<evidence type="ECO:0000256" key="4">
    <source>
        <dbReference type="SAM" id="MobiDB-lite"/>
    </source>
</evidence>
<dbReference type="SUPFAM" id="SSF52540">
    <property type="entry name" value="P-loop containing nucleoside triphosphate hydrolases"/>
    <property type="match status" value="1"/>
</dbReference>
<reference evidence="6" key="1">
    <citation type="journal article" date="2023" name="Mol. Phylogenet. Evol.">
        <title>Genome-scale phylogeny and comparative genomics of the fungal order Sordariales.</title>
        <authorList>
            <person name="Hensen N."/>
            <person name="Bonometti L."/>
            <person name="Westerberg I."/>
            <person name="Brannstrom I.O."/>
            <person name="Guillou S."/>
            <person name="Cros-Aarteil S."/>
            <person name="Calhoun S."/>
            <person name="Haridas S."/>
            <person name="Kuo A."/>
            <person name="Mondo S."/>
            <person name="Pangilinan J."/>
            <person name="Riley R."/>
            <person name="LaButti K."/>
            <person name="Andreopoulos B."/>
            <person name="Lipzen A."/>
            <person name="Chen C."/>
            <person name="Yan M."/>
            <person name="Daum C."/>
            <person name="Ng V."/>
            <person name="Clum A."/>
            <person name="Steindorff A."/>
            <person name="Ohm R.A."/>
            <person name="Martin F."/>
            <person name="Silar P."/>
            <person name="Natvig D.O."/>
            <person name="Lalanne C."/>
            <person name="Gautier V."/>
            <person name="Ament-Velasquez S.L."/>
            <person name="Kruys A."/>
            <person name="Hutchinson M.I."/>
            <person name="Powell A.J."/>
            <person name="Barry K."/>
            <person name="Miller A.N."/>
            <person name="Grigoriev I.V."/>
            <person name="Debuchy R."/>
            <person name="Gladieux P."/>
            <person name="Hiltunen Thoren M."/>
            <person name="Johannesson H."/>
        </authorList>
    </citation>
    <scope>NUCLEOTIDE SEQUENCE</scope>
    <source>
        <strain evidence="6">CBS 141.50</strain>
    </source>
</reference>
<dbReference type="InterPro" id="IPR027417">
    <property type="entry name" value="P-loop_NTPase"/>
</dbReference>
<dbReference type="PROSITE" id="PS51192">
    <property type="entry name" value="HELICASE_ATP_BIND_1"/>
    <property type="match status" value="1"/>
</dbReference>
<sequence length="735" mass="81979">MEPSRKRPRRESDEGVPSRTLPVPHNAGQGAELPGLQQYGPDQATIVTSLSTEPVVCYGMVGFSGTYTADGNSMHEESDSFAVIIHSQREFTPANPQPVSGRGEFSSDSLAVVEALLNESSLRLQASCAVGGPLPLKAPARSRRFGPVSLACKVSIILYGPQDLMDSVGEFFQDVDIYLQDPIGCDMDVRYCNPHRLLSLDINDCPMTSELNRLGSELDSALFQNIPGESDVLDVLDAHQDLPEAPQPALIRSLLRKHQKQALTFFLQREAGWNFDPRSADFWDFQQTSQAAFFVNRISQIPQTAEPPEFCGGIVADPMGLGKTLTMIALIAAEKHSSSSAGWPSLILVPPPLLDTWEEQLKEHVTQGGLTWRRHYGKDRLTKADEVTLYDIVISTYETARADWGGGQKTAGSLLFSIPWRRIILDEAHIIRNTKSQISQAVCALDGAARWAITGTPIQNRIGDLAALLKFIRAYPYHDTKRFETDIGQIWKMGNIEEAVNRLRKLSGGLILRRPKTAIELPPRTDLKFPIEFHAPERELYEHVKHQTMAKIEEAFQDGDKGGFRSRSYITVLQRINALRMICDLGLNFGSRHGLSAIEDAQDDRRRDWYTIAQEAFNLERDTFPVVCSSCSYPCDTTAATFAHRSSESSPTSYYAECMRYICSDCAQPYLRQKEAVMCGHTPNHRVAPVSLGWTNLEERAVPSQIHQLQLSSKVTALISQLRWLPVDTKRSNPH</sequence>
<dbReference type="GO" id="GO:0008094">
    <property type="term" value="F:ATP-dependent activity, acting on DNA"/>
    <property type="evidence" value="ECO:0007669"/>
    <property type="project" value="TreeGrafter"/>
</dbReference>
<dbReference type="Proteomes" id="UP001302676">
    <property type="component" value="Unassembled WGS sequence"/>
</dbReference>
<dbReference type="AlphaFoldDB" id="A0AAN6ZMI5"/>
<dbReference type="PANTHER" id="PTHR45626">
    <property type="entry name" value="TRANSCRIPTION TERMINATION FACTOR 2-RELATED"/>
    <property type="match status" value="1"/>
</dbReference>
<keyword evidence="2" id="KW-0378">Hydrolase</keyword>
<accession>A0AAN6ZMI5</accession>